<dbReference type="InterPro" id="IPR013324">
    <property type="entry name" value="RNA_pol_sigma_r3/r4-like"/>
</dbReference>
<evidence type="ECO:0000259" key="8">
    <source>
        <dbReference type="Pfam" id="PF12680"/>
    </source>
</evidence>
<accession>A0A7Z0D1C4</accession>
<dbReference type="Gene3D" id="3.10.450.50">
    <property type="match status" value="1"/>
</dbReference>
<evidence type="ECO:0000259" key="7">
    <source>
        <dbReference type="Pfam" id="PF08281"/>
    </source>
</evidence>
<dbReference type="InterPro" id="IPR037401">
    <property type="entry name" value="SnoaL-like"/>
</dbReference>
<dbReference type="InterPro" id="IPR013249">
    <property type="entry name" value="RNA_pol_sigma70_r4_t2"/>
</dbReference>
<evidence type="ECO:0000256" key="2">
    <source>
        <dbReference type="ARBA" id="ARBA00011344"/>
    </source>
</evidence>
<evidence type="ECO:0000256" key="3">
    <source>
        <dbReference type="ARBA" id="ARBA00023015"/>
    </source>
</evidence>
<evidence type="ECO:0000256" key="5">
    <source>
        <dbReference type="ARBA" id="ARBA00023163"/>
    </source>
</evidence>
<keyword evidence="4" id="KW-0731">Sigma factor</keyword>
<dbReference type="InterPro" id="IPR014305">
    <property type="entry name" value="RNA_pol_sigma-G_actinobac"/>
</dbReference>
<dbReference type="PANTHER" id="PTHR43133">
    <property type="entry name" value="RNA POLYMERASE ECF-TYPE SIGMA FACTO"/>
    <property type="match status" value="1"/>
</dbReference>
<evidence type="ECO:0000259" key="6">
    <source>
        <dbReference type="Pfam" id="PF04542"/>
    </source>
</evidence>
<dbReference type="NCBIfam" id="TIGR02937">
    <property type="entry name" value="sigma70-ECF"/>
    <property type="match status" value="1"/>
</dbReference>
<dbReference type="InterPro" id="IPR014284">
    <property type="entry name" value="RNA_pol_sigma-70_dom"/>
</dbReference>
<keyword evidence="10" id="KW-1185">Reference proteome</keyword>
<dbReference type="CDD" id="cd06171">
    <property type="entry name" value="Sigma70_r4"/>
    <property type="match status" value="1"/>
</dbReference>
<dbReference type="NCBIfam" id="TIGR02960">
    <property type="entry name" value="SigX5"/>
    <property type="match status" value="1"/>
</dbReference>
<keyword evidence="5" id="KW-0804">Transcription</keyword>
<dbReference type="SUPFAM" id="SSF54427">
    <property type="entry name" value="NTF2-like"/>
    <property type="match status" value="1"/>
</dbReference>
<evidence type="ECO:0000256" key="4">
    <source>
        <dbReference type="ARBA" id="ARBA00023082"/>
    </source>
</evidence>
<dbReference type="InterPro" id="IPR039425">
    <property type="entry name" value="RNA_pol_sigma-70-like"/>
</dbReference>
<dbReference type="Gene3D" id="1.10.1740.10">
    <property type="match status" value="1"/>
</dbReference>
<protein>
    <submittedName>
        <fullName evidence="9">RNA polymerase sigma-70 factor (ECF subfamily)</fullName>
    </submittedName>
</protein>
<dbReference type="InterPro" id="IPR036388">
    <property type="entry name" value="WH-like_DNA-bd_sf"/>
</dbReference>
<dbReference type="Pfam" id="PF12680">
    <property type="entry name" value="SnoaL_2"/>
    <property type="match status" value="1"/>
</dbReference>
<dbReference type="GO" id="GO:0006352">
    <property type="term" value="P:DNA-templated transcription initiation"/>
    <property type="evidence" value="ECO:0007669"/>
    <property type="project" value="InterPro"/>
</dbReference>
<feature type="domain" description="RNA polymerase sigma-70 region 2" evidence="6">
    <location>
        <begin position="19"/>
        <end position="82"/>
    </location>
</feature>
<evidence type="ECO:0000313" key="10">
    <source>
        <dbReference type="Proteomes" id="UP000539111"/>
    </source>
</evidence>
<name>A0A7Z0D1C4_9MICO</name>
<dbReference type="AlphaFoldDB" id="A0A7Z0D1C4"/>
<dbReference type="InterPro" id="IPR032710">
    <property type="entry name" value="NTF2-like_dom_sf"/>
</dbReference>
<dbReference type="Pfam" id="PF08281">
    <property type="entry name" value="Sigma70_r4_2"/>
    <property type="match status" value="1"/>
</dbReference>
<organism evidence="9 10">
    <name type="scientific">Spelaeicoccus albus</name>
    <dbReference type="NCBI Taxonomy" id="1280376"/>
    <lineage>
        <taxon>Bacteria</taxon>
        <taxon>Bacillati</taxon>
        <taxon>Actinomycetota</taxon>
        <taxon>Actinomycetes</taxon>
        <taxon>Micrococcales</taxon>
        <taxon>Brevibacteriaceae</taxon>
        <taxon>Spelaeicoccus</taxon>
    </lineage>
</organism>
<dbReference type="Gene3D" id="1.10.10.10">
    <property type="entry name" value="Winged helix-like DNA-binding domain superfamily/Winged helix DNA-binding domain"/>
    <property type="match status" value="1"/>
</dbReference>
<proteinExistence type="inferred from homology"/>
<comment type="caution">
    <text evidence="9">The sequence shown here is derived from an EMBL/GenBank/DDBJ whole genome shotgun (WGS) entry which is preliminary data.</text>
</comment>
<dbReference type="InterPro" id="IPR013325">
    <property type="entry name" value="RNA_pol_sigma_r2"/>
</dbReference>
<dbReference type="Proteomes" id="UP000539111">
    <property type="component" value="Unassembled WGS sequence"/>
</dbReference>
<sequence length="324" mass="35335">MTVRQAEPTTAEPADPEIFRRELTGYCYRMLGSGADAEDAVQEVMLKAWRAAGKFEGRSSLRSWLYRIATNTCIDAIRAGSRRAMPVQLGPARPPVEESLADVLPDGSWVSPIADDRVLPPEADAADHAEYRESIRLAFVAALQLLPARQRAVLILREVLRWRADEVAALLDVSAAAVNSALQRARSTLAATRTESARPLDAPSAELVDRYVDAFERYDIAEFTRLLHADAVQTMPPLAMWLRGSDDIGRWMLGVGAECRGSRILPTSANGCPTFAQYRIDPAGGHAPWALHVLAVRGGKVAGIHSFLDAANLFEAFGLPAHLD</sequence>
<feature type="domain" description="SnoaL-like" evidence="8">
    <location>
        <begin position="208"/>
        <end position="302"/>
    </location>
</feature>
<gene>
    <name evidence="9" type="ORF">BJY26_001079</name>
</gene>
<keyword evidence="3" id="KW-0805">Transcription regulation</keyword>
<dbReference type="PANTHER" id="PTHR43133:SF65">
    <property type="entry name" value="ECF RNA POLYMERASE SIGMA FACTOR SIGG"/>
    <property type="match status" value="1"/>
</dbReference>
<dbReference type="SUPFAM" id="SSF88659">
    <property type="entry name" value="Sigma3 and sigma4 domains of RNA polymerase sigma factors"/>
    <property type="match status" value="1"/>
</dbReference>
<evidence type="ECO:0000256" key="1">
    <source>
        <dbReference type="ARBA" id="ARBA00010641"/>
    </source>
</evidence>
<comment type="subunit">
    <text evidence="2">Interacts transiently with the RNA polymerase catalytic core formed by RpoA, RpoB, RpoC and RpoZ (2 alpha, 1 beta, 1 beta' and 1 omega subunit) to form the RNA polymerase holoenzyme that can initiate transcription.</text>
</comment>
<dbReference type="EMBL" id="JACBZP010000001">
    <property type="protein sequence ID" value="NYI66773.1"/>
    <property type="molecule type" value="Genomic_DNA"/>
</dbReference>
<feature type="domain" description="RNA polymerase sigma factor 70 region 4 type 2" evidence="7">
    <location>
        <begin position="137"/>
        <end position="189"/>
    </location>
</feature>
<dbReference type="SUPFAM" id="SSF88946">
    <property type="entry name" value="Sigma2 domain of RNA polymerase sigma factors"/>
    <property type="match status" value="1"/>
</dbReference>
<dbReference type="GO" id="GO:0016987">
    <property type="term" value="F:sigma factor activity"/>
    <property type="evidence" value="ECO:0007669"/>
    <property type="project" value="UniProtKB-KW"/>
</dbReference>
<dbReference type="NCBIfam" id="NF006089">
    <property type="entry name" value="PRK08241.1"/>
    <property type="match status" value="1"/>
</dbReference>
<dbReference type="GO" id="GO:0003677">
    <property type="term" value="F:DNA binding"/>
    <property type="evidence" value="ECO:0007669"/>
    <property type="project" value="InterPro"/>
</dbReference>
<dbReference type="RefSeq" id="WP_179426343.1">
    <property type="nucleotide sequence ID" value="NZ_JACBZP010000001.1"/>
</dbReference>
<dbReference type="Pfam" id="PF04542">
    <property type="entry name" value="Sigma70_r2"/>
    <property type="match status" value="1"/>
</dbReference>
<comment type="similarity">
    <text evidence="1">Belongs to the sigma-70 factor family. ECF subfamily.</text>
</comment>
<reference evidence="9 10" key="1">
    <citation type="submission" date="2020-07" db="EMBL/GenBank/DDBJ databases">
        <title>Sequencing the genomes of 1000 actinobacteria strains.</title>
        <authorList>
            <person name="Klenk H.-P."/>
        </authorList>
    </citation>
    <scope>NUCLEOTIDE SEQUENCE [LARGE SCALE GENOMIC DNA]</scope>
    <source>
        <strain evidence="9 10">DSM 26341</strain>
    </source>
</reference>
<evidence type="ECO:0000313" key="9">
    <source>
        <dbReference type="EMBL" id="NYI66773.1"/>
    </source>
</evidence>
<dbReference type="InterPro" id="IPR007627">
    <property type="entry name" value="RNA_pol_sigma70_r2"/>
</dbReference>